<sequence>MPALKPTAYEARVVWLGVVPHRDAPQIVTTPLKTMRLGFGGYEGDVHSGVTRPSCSRVLAQHPKGTEIANVRQISIVSAEEMARIAEKIGVERLLPEWIGASIVIEGLPDLSHLSPSARLQGPDGVTLVVDMQNRPCKLPAITMKPEAPEAAAKFKAAAEGLRGVTAWVERPGELEIGASLRLHLPDQRAWQPDE</sequence>
<dbReference type="InterPro" id="IPR005302">
    <property type="entry name" value="MoCF_Sase_C"/>
</dbReference>
<dbReference type="InterPro" id="IPR052716">
    <property type="entry name" value="MOSC_domain"/>
</dbReference>
<dbReference type="SUPFAM" id="SSF50800">
    <property type="entry name" value="PK beta-barrel domain-like"/>
    <property type="match status" value="1"/>
</dbReference>
<dbReference type="AlphaFoldDB" id="A0A1I0WDL4"/>
<dbReference type="RefSeq" id="WP_092062011.1">
    <property type="nucleotide sequence ID" value="NZ_FOJU01000002.1"/>
</dbReference>
<accession>A0A1I0WDL4</accession>
<dbReference type="Pfam" id="PF03473">
    <property type="entry name" value="MOSC"/>
    <property type="match status" value="1"/>
</dbReference>
<dbReference type="OrthoDB" id="9808413at2"/>
<proteinExistence type="predicted"/>
<reference evidence="2 3" key="1">
    <citation type="submission" date="2016-10" db="EMBL/GenBank/DDBJ databases">
        <authorList>
            <person name="de Groot N.N."/>
        </authorList>
    </citation>
    <scope>NUCLEOTIDE SEQUENCE [LARGE SCALE GENOMIC DNA]</scope>
    <source>
        <strain evidence="2 3">DSM 29316</strain>
    </source>
</reference>
<keyword evidence="3" id="KW-1185">Reference proteome</keyword>
<dbReference type="EMBL" id="FOJU01000002">
    <property type="protein sequence ID" value="SFA86721.1"/>
    <property type="molecule type" value="Genomic_DNA"/>
</dbReference>
<gene>
    <name evidence="2" type="ORF">SAMN05421688_1310</name>
</gene>
<dbReference type="PROSITE" id="PS51340">
    <property type="entry name" value="MOSC"/>
    <property type="match status" value="1"/>
</dbReference>
<dbReference type="InterPro" id="IPR011037">
    <property type="entry name" value="Pyrv_Knase-like_insert_dom_sf"/>
</dbReference>
<evidence type="ECO:0000313" key="2">
    <source>
        <dbReference type="EMBL" id="SFA86721.1"/>
    </source>
</evidence>
<evidence type="ECO:0000259" key="1">
    <source>
        <dbReference type="PROSITE" id="PS51340"/>
    </source>
</evidence>
<protein>
    <recommendedName>
        <fullName evidence="1">MOSC domain-containing protein</fullName>
    </recommendedName>
</protein>
<dbReference type="GO" id="GO:0030151">
    <property type="term" value="F:molybdenum ion binding"/>
    <property type="evidence" value="ECO:0007669"/>
    <property type="project" value="InterPro"/>
</dbReference>
<dbReference type="PANTHER" id="PTHR36930">
    <property type="entry name" value="METAL-SULFUR CLUSTER BIOSYNTHESIS PROTEINS YUAD-RELATED"/>
    <property type="match status" value="1"/>
</dbReference>
<feature type="domain" description="MOSC" evidence="1">
    <location>
        <begin position="29"/>
        <end position="184"/>
    </location>
</feature>
<dbReference type="Gene3D" id="2.40.33.20">
    <property type="entry name" value="PK beta-barrel domain-like"/>
    <property type="match status" value="1"/>
</dbReference>
<organism evidence="2 3">
    <name type="scientific">Poseidonocella pacifica</name>
    <dbReference type="NCBI Taxonomy" id="871651"/>
    <lineage>
        <taxon>Bacteria</taxon>
        <taxon>Pseudomonadati</taxon>
        <taxon>Pseudomonadota</taxon>
        <taxon>Alphaproteobacteria</taxon>
        <taxon>Rhodobacterales</taxon>
        <taxon>Roseobacteraceae</taxon>
        <taxon>Poseidonocella</taxon>
    </lineage>
</organism>
<dbReference type="Proteomes" id="UP000198796">
    <property type="component" value="Unassembled WGS sequence"/>
</dbReference>
<dbReference type="PANTHER" id="PTHR36930:SF1">
    <property type="entry name" value="MOSC DOMAIN-CONTAINING PROTEIN"/>
    <property type="match status" value="1"/>
</dbReference>
<dbReference type="STRING" id="871651.SAMN05421688_1310"/>
<evidence type="ECO:0000313" key="3">
    <source>
        <dbReference type="Proteomes" id="UP000198796"/>
    </source>
</evidence>
<dbReference type="GO" id="GO:0030170">
    <property type="term" value="F:pyridoxal phosphate binding"/>
    <property type="evidence" value="ECO:0007669"/>
    <property type="project" value="InterPro"/>
</dbReference>
<dbReference type="GO" id="GO:0003824">
    <property type="term" value="F:catalytic activity"/>
    <property type="evidence" value="ECO:0007669"/>
    <property type="project" value="InterPro"/>
</dbReference>
<name>A0A1I0WDL4_9RHOB</name>